<dbReference type="InterPro" id="IPR013783">
    <property type="entry name" value="Ig-like_fold"/>
</dbReference>
<evidence type="ECO:0000259" key="1">
    <source>
        <dbReference type="PROSITE" id="PS50093"/>
    </source>
</evidence>
<dbReference type="SMART" id="SM00089">
    <property type="entry name" value="PKD"/>
    <property type="match status" value="1"/>
</dbReference>
<protein>
    <submittedName>
        <fullName evidence="2">Putative membrane metal-binding protein</fullName>
    </submittedName>
</protein>
<sequence length="241" mass="25809">MKKLSLLILLLLLITGAGAGAGYWFLVLEADNGDEEQQVNHTPTARIAMEPSDGKVGIGEELSLSGHLSSDSDGDPLVYNWDFGDGNTSSGLMTTHTWEAEGSYSVTLTVSDPANATDSDIVQVTVSSGSNVYTDDRSGDVQCQLTGGSCNSEQQQFPVEADTVRVALGWNLTDERTLTTSEVSISVFNGTGDEIFNNTYNEGSFSVEFSGGQVDSVGDWTWRIEATAGAMSYELSIRVEY</sequence>
<evidence type="ECO:0000313" key="2">
    <source>
        <dbReference type="EMBL" id="AIE99491.1"/>
    </source>
</evidence>
<dbReference type="AlphaFoldDB" id="A0A075GBY4"/>
<name>A0A075GBY4_9EURY</name>
<dbReference type="InterPro" id="IPR035986">
    <property type="entry name" value="PKD_dom_sf"/>
</dbReference>
<dbReference type="SUPFAM" id="SSF49299">
    <property type="entry name" value="PKD domain"/>
    <property type="match status" value="1"/>
</dbReference>
<dbReference type="EMBL" id="KF900564">
    <property type="protein sequence ID" value="AIE99491.1"/>
    <property type="molecule type" value="Genomic_DNA"/>
</dbReference>
<dbReference type="CDD" id="cd00146">
    <property type="entry name" value="PKD"/>
    <property type="match status" value="1"/>
</dbReference>
<organism evidence="2">
    <name type="scientific">uncultured marine group II/III euryarchaeote KM3_110_C01</name>
    <dbReference type="NCBI Taxonomy" id="1457851"/>
    <lineage>
        <taxon>Archaea</taxon>
        <taxon>Methanobacteriati</taxon>
        <taxon>Methanobacteriota</taxon>
        <taxon>environmental samples</taxon>
    </lineage>
</organism>
<dbReference type="InterPro" id="IPR022409">
    <property type="entry name" value="PKD/Chitinase_dom"/>
</dbReference>
<dbReference type="Pfam" id="PF18911">
    <property type="entry name" value="PKD_4"/>
    <property type="match status" value="1"/>
</dbReference>
<accession>A0A075GBY4</accession>
<dbReference type="InterPro" id="IPR000601">
    <property type="entry name" value="PKD_dom"/>
</dbReference>
<proteinExistence type="predicted"/>
<dbReference type="PROSITE" id="PS50093">
    <property type="entry name" value="PKD"/>
    <property type="match status" value="1"/>
</dbReference>
<dbReference type="Gene3D" id="2.60.40.10">
    <property type="entry name" value="Immunoglobulins"/>
    <property type="match status" value="1"/>
</dbReference>
<feature type="domain" description="PKD" evidence="1">
    <location>
        <begin position="68"/>
        <end position="131"/>
    </location>
</feature>
<reference evidence="2" key="1">
    <citation type="journal article" date="2014" name="Genome Biol. Evol.">
        <title>Pangenome evidence for extensive interdomain horizontal transfer affecting lineage core and shell genes in uncultured planktonic thaumarchaeota and euryarchaeota.</title>
        <authorList>
            <person name="Deschamps P."/>
            <person name="Zivanovic Y."/>
            <person name="Moreira D."/>
            <person name="Rodriguez-Valera F."/>
            <person name="Lopez-Garcia P."/>
        </authorList>
    </citation>
    <scope>NUCLEOTIDE SEQUENCE</scope>
</reference>